<evidence type="ECO:0000313" key="1">
    <source>
        <dbReference type="EMBL" id="QDV18697.1"/>
    </source>
</evidence>
<organism evidence="1 2">
    <name type="scientific">Gimesia panareensis</name>
    <dbReference type="NCBI Taxonomy" id="2527978"/>
    <lineage>
        <taxon>Bacteria</taxon>
        <taxon>Pseudomonadati</taxon>
        <taxon>Planctomycetota</taxon>
        <taxon>Planctomycetia</taxon>
        <taxon>Planctomycetales</taxon>
        <taxon>Planctomycetaceae</taxon>
        <taxon>Gimesia</taxon>
    </lineage>
</organism>
<gene>
    <name evidence="1" type="ORF">Pan153_33570</name>
</gene>
<reference evidence="1 2" key="1">
    <citation type="submission" date="2019-02" db="EMBL/GenBank/DDBJ databases">
        <title>Deep-cultivation of Planctomycetes and their phenomic and genomic characterization uncovers novel biology.</title>
        <authorList>
            <person name="Wiegand S."/>
            <person name="Jogler M."/>
            <person name="Boedeker C."/>
            <person name="Pinto D."/>
            <person name="Vollmers J."/>
            <person name="Rivas-Marin E."/>
            <person name="Kohn T."/>
            <person name="Peeters S.H."/>
            <person name="Heuer A."/>
            <person name="Rast P."/>
            <person name="Oberbeckmann S."/>
            <person name="Bunk B."/>
            <person name="Jeske O."/>
            <person name="Meyerdierks A."/>
            <person name="Storesund J.E."/>
            <person name="Kallscheuer N."/>
            <person name="Luecker S."/>
            <person name="Lage O.M."/>
            <person name="Pohl T."/>
            <person name="Merkel B.J."/>
            <person name="Hornburger P."/>
            <person name="Mueller R.-W."/>
            <person name="Bruemmer F."/>
            <person name="Labrenz M."/>
            <person name="Spormann A.M."/>
            <person name="Op den Camp H."/>
            <person name="Overmann J."/>
            <person name="Amann R."/>
            <person name="Jetten M.S.M."/>
            <person name="Mascher T."/>
            <person name="Medema M.H."/>
            <person name="Devos D.P."/>
            <person name="Kaster A.-K."/>
            <person name="Ovreas L."/>
            <person name="Rohde M."/>
            <person name="Galperin M.Y."/>
            <person name="Jogler C."/>
        </authorList>
    </citation>
    <scope>NUCLEOTIDE SEQUENCE [LARGE SCALE GENOMIC DNA]</scope>
    <source>
        <strain evidence="1 2">Pan153</strain>
    </source>
</reference>
<evidence type="ECO:0000313" key="2">
    <source>
        <dbReference type="Proteomes" id="UP000320839"/>
    </source>
</evidence>
<accession>A0A518FQR7</accession>
<name>A0A518FQR7_9PLAN</name>
<dbReference type="AlphaFoldDB" id="A0A518FQR7"/>
<sequence>MLFILDQQNLLEIRGEKILQSSAILRFTKS</sequence>
<dbReference type="EMBL" id="CP036317">
    <property type="protein sequence ID" value="QDV18697.1"/>
    <property type="molecule type" value="Genomic_DNA"/>
</dbReference>
<protein>
    <submittedName>
        <fullName evidence="1">Uncharacterized protein</fullName>
    </submittedName>
</protein>
<dbReference type="Proteomes" id="UP000320839">
    <property type="component" value="Chromosome"/>
</dbReference>
<proteinExistence type="predicted"/>